<dbReference type="RefSeq" id="XP_014180516.1">
    <property type="nucleotide sequence ID" value="XM_014325041.1"/>
</dbReference>
<organism evidence="9 10">
    <name type="scientific">Trichosporon asahii var. asahii (strain ATCC 90039 / CBS 2479 / JCM 2466 / KCTC 7840 / NBRC 103889/ NCYC 2677 / UAMH 7654)</name>
    <name type="common">Yeast</name>
    <dbReference type="NCBI Taxonomy" id="1186058"/>
    <lineage>
        <taxon>Eukaryota</taxon>
        <taxon>Fungi</taxon>
        <taxon>Dikarya</taxon>
        <taxon>Basidiomycota</taxon>
        <taxon>Agaricomycotina</taxon>
        <taxon>Tremellomycetes</taxon>
        <taxon>Trichosporonales</taxon>
        <taxon>Trichosporonaceae</taxon>
        <taxon>Trichosporon</taxon>
    </lineage>
</organism>
<dbReference type="HOGENOM" id="CLU_026169_0_1_1"/>
<feature type="compositionally biased region" description="Polar residues" evidence="8">
    <location>
        <begin position="28"/>
        <end position="40"/>
    </location>
</feature>
<keyword evidence="5" id="KW-0560">Oxidoreductase</keyword>
<dbReference type="GO" id="GO:0004109">
    <property type="term" value="F:coproporphyrinogen oxidase activity"/>
    <property type="evidence" value="ECO:0007669"/>
    <property type="project" value="UniProtKB-EC"/>
</dbReference>
<dbReference type="KEGG" id="tasa:A1Q1_02033"/>
<dbReference type="GO" id="GO:0005737">
    <property type="term" value="C:cytoplasm"/>
    <property type="evidence" value="ECO:0007669"/>
    <property type="project" value="TreeGrafter"/>
</dbReference>
<dbReference type="EC" id="1.3.3.3" evidence="4"/>
<evidence type="ECO:0000256" key="3">
    <source>
        <dbReference type="ARBA" id="ARBA00011738"/>
    </source>
</evidence>
<dbReference type="PRINTS" id="PR00073">
    <property type="entry name" value="COPRGNOXDASE"/>
</dbReference>
<comment type="subunit">
    <text evidence="3">Homodimer.</text>
</comment>
<protein>
    <recommendedName>
        <fullName evidence="4">coproporphyrinogen oxidase</fullName>
        <ecNumber evidence="4">1.3.3.3</ecNumber>
    </recommendedName>
</protein>
<comment type="pathway">
    <text evidence="1">Porphyrin-containing compound metabolism; protoporphyrin-IX biosynthesis; protoporphyrinogen-IX from coproporphyrinogen-III (O2 route): step 1/1.</text>
</comment>
<evidence type="ECO:0000256" key="5">
    <source>
        <dbReference type="ARBA" id="ARBA00023002"/>
    </source>
</evidence>
<evidence type="ECO:0000256" key="4">
    <source>
        <dbReference type="ARBA" id="ARBA00012869"/>
    </source>
</evidence>
<dbReference type="PROSITE" id="PS01021">
    <property type="entry name" value="COPROGEN_OXIDASE"/>
    <property type="match status" value="1"/>
</dbReference>
<dbReference type="Gene3D" id="3.40.1500.10">
    <property type="entry name" value="Coproporphyrinogen III oxidase, aerobic"/>
    <property type="match status" value="1"/>
</dbReference>
<dbReference type="Proteomes" id="UP000002748">
    <property type="component" value="Unassembled WGS sequence"/>
</dbReference>
<proteinExistence type="inferred from homology"/>
<evidence type="ECO:0000256" key="8">
    <source>
        <dbReference type="SAM" id="MobiDB-lite"/>
    </source>
</evidence>
<name>J5QSK7_TRIAS</name>
<dbReference type="PANTHER" id="PTHR10755:SF0">
    <property type="entry name" value="OXYGEN-DEPENDENT COPROPORPHYRINOGEN-III OXIDASE, MITOCHONDRIAL"/>
    <property type="match status" value="1"/>
</dbReference>
<dbReference type="InterPro" id="IPR018375">
    <property type="entry name" value="Coprogen_oxidase_CS"/>
</dbReference>
<keyword evidence="7" id="KW-0627">Porphyrin biosynthesis</keyword>
<evidence type="ECO:0000256" key="7">
    <source>
        <dbReference type="ARBA" id="ARBA00023244"/>
    </source>
</evidence>
<dbReference type="NCBIfam" id="NF003727">
    <property type="entry name" value="PRK05330.1"/>
    <property type="match status" value="1"/>
</dbReference>
<dbReference type="Pfam" id="PF01218">
    <property type="entry name" value="Coprogen_oxidas"/>
    <property type="match status" value="1"/>
</dbReference>
<accession>J5QSK7</accession>
<evidence type="ECO:0000256" key="6">
    <source>
        <dbReference type="ARBA" id="ARBA00023133"/>
    </source>
</evidence>
<sequence>MYRHSLRLARPAVRSAPRVLRAAPSARGYSTGNNGNNNEQPKVDLKRLALGGAAVGLVAALAAGYARSNPTRLDGTPCVEVIETFGAPWEPVHAIEQDDPKDHIVKTLEAVEASAPPDGEHEAQTFLRDHWIRPSGGEGSSCVLQGGRVFEKAGVNVSIVEGKLSKAMQTHMRQEHDSIPISDEPLPYFATGISIVIHPRNPHAPTCHLNYRYFETADPKDPSKTLAWWFGGGSDLTPTYFYPEDAEHFHKTLKEACDKHDPAYYPAYKKWCDRYFYLPHRKETRGVGGIFYDDLTSTSPIHGGRNPSQEDIFAFAKSASASFLPAYVPIVLRRMNTPYTPAEREWQLIRRGRYVEFNLLYDRGTKFGLNVPGARIESILMSLPETAKWQYMCPTGDVKGSREEELIKVLKEPREWVK</sequence>
<gene>
    <name evidence="9" type="ORF">A1Q1_02033</name>
</gene>
<dbReference type="VEuPathDB" id="FungiDB:A1Q1_02033"/>
<dbReference type="EMBL" id="ALBS01000186">
    <property type="protein sequence ID" value="EJT48888.1"/>
    <property type="molecule type" value="Genomic_DNA"/>
</dbReference>
<dbReference type="AlphaFoldDB" id="J5QSK7"/>
<dbReference type="SUPFAM" id="SSF102886">
    <property type="entry name" value="Coproporphyrinogen III oxidase"/>
    <property type="match status" value="1"/>
</dbReference>
<comment type="caution">
    <text evidence="9">The sequence shown here is derived from an EMBL/GenBank/DDBJ whole genome shotgun (WGS) entry which is preliminary data.</text>
</comment>
<dbReference type="PANTHER" id="PTHR10755">
    <property type="entry name" value="COPROPORPHYRINOGEN III OXIDASE, MITOCHONDRIAL"/>
    <property type="match status" value="1"/>
</dbReference>
<dbReference type="GeneID" id="25985547"/>
<dbReference type="FunFam" id="3.40.1500.10:FF:000002">
    <property type="entry name" value="oxygen-dependent coproporphyrinogen-III oxidase, mitochondrial"/>
    <property type="match status" value="1"/>
</dbReference>
<dbReference type="InterPro" id="IPR001260">
    <property type="entry name" value="Coprogen_oxidase_aer"/>
</dbReference>
<reference evidence="9 10" key="1">
    <citation type="journal article" date="2012" name="Eukaryot. Cell">
        <title>Draft genome sequence of CBS 2479, the standard type strain of Trichosporon asahii.</title>
        <authorList>
            <person name="Yang R.Y."/>
            <person name="Li H.T."/>
            <person name="Zhu H."/>
            <person name="Zhou G.P."/>
            <person name="Wang M."/>
            <person name="Wang L."/>
        </authorList>
    </citation>
    <scope>NUCLEOTIDE SEQUENCE [LARGE SCALE GENOMIC DNA]</scope>
    <source>
        <strain evidence="10">ATCC 90039 / CBS 2479 / JCM 2466 / KCTC 7840 / NCYC 2677 / UAMH 7654</strain>
    </source>
</reference>
<evidence type="ECO:0000256" key="1">
    <source>
        <dbReference type="ARBA" id="ARBA00005168"/>
    </source>
</evidence>
<dbReference type="OrthoDB" id="15318at2759"/>
<dbReference type="GO" id="GO:0006782">
    <property type="term" value="P:protoporphyrinogen IX biosynthetic process"/>
    <property type="evidence" value="ECO:0007669"/>
    <property type="project" value="UniProtKB-UniPathway"/>
</dbReference>
<dbReference type="UniPathway" id="UPA00251">
    <property type="reaction ID" value="UER00322"/>
</dbReference>
<dbReference type="InterPro" id="IPR036406">
    <property type="entry name" value="Coprogen_oxidase_aer_sf"/>
</dbReference>
<evidence type="ECO:0000313" key="9">
    <source>
        <dbReference type="EMBL" id="EJT48888.1"/>
    </source>
</evidence>
<evidence type="ECO:0000256" key="2">
    <source>
        <dbReference type="ARBA" id="ARBA00010644"/>
    </source>
</evidence>
<evidence type="ECO:0000313" key="10">
    <source>
        <dbReference type="Proteomes" id="UP000002748"/>
    </source>
</evidence>
<keyword evidence="6" id="KW-0350">Heme biosynthesis</keyword>
<feature type="region of interest" description="Disordered" evidence="8">
    <location>
        <begin position="17"/>
        <end position="42"/>
    </location>
</feature>
<comment type="similarity">
    <text evidence="2">Belongs to the aerobic coproporphyrinogen-III oxidase family.</text>
</comment>